<accession>A0A256GA53</accession>
<evidence type="ECO:0000313" key="1">
    <source>
        <dbReference type="EMBL" id="OYR24005.1"/>
    </source>
</evidence>
<name>A0A256GA53_9HYPH</name>
<reference evidence="1 2" key="1">
    <citation type="submission" date="2017-07" db="EMBL/GenBank/DDBJ databases">
        <title>Phylogenetic study on the rhizospheric bacterium Ochrobactrum sp. A44.</title>
        <authorList>
            <person name="Krzyzanowska D.M."/>
            <person name="Ossowicki A."/>
            <person name="Rajewska M."/>
            <person name="Maciag T."/>
            <person name="Kaczynski Z."/>
            <person name="Czerwicka M."/>
            <person name="Jafra S."/>
        </authorList>
    </citation>
    <scope>NUCLEOTIDE SEQUENCE [LARGE SCALE GENOMIC DNA]</scope>
    <source>
        <strain evidence="1 2">CCUG 30717</strain>
    </source>
</reference>
<dbReference type="EMBL" id="NNRM01000037">
    <property type="protein sequence ID" value="OYR24005.1"/>
    <property type="molecule type" value="Genomic_DNA"/>
</dbReference>
<organism evidence="1 2">
    <name type="scientific">Brucella pseudogrignonensis</name>
    <dbReference type="NCBI Taxonomy" id="419475"/>
    <lineage>
        <taxon>Bacteria</taxon>
        <taxon>Pseudomonadati</taxon>
        <taxon>Pseudomonadota</taxon>
        <taxon>Alphaproteobacteria</taxon>
        <taxon>Hyphomicrobiales</taxon>
        <taxon>Brucellaceae</taxon>
        <taxon>Brucella/Ochrobactrum group</taxon>
        <taxon>Brucella</taxon>
    </lineage>
</organism>
<gene>
    <name evidence="1" type="ORF">CEV34_3338</name>
</gene>
<protein>
    <submittedName>
        <fullName evidence="1">Uncharacterized protein</fullName>
    </submittedName>
</protein>
<dbReference type="AlphaFoldDB" id="A0A256GA53"/>
<comment type="caution">
    <text evidence="1">The sequence shown here is derived from an EMBL/GenBank/DDBJ whole genome shotgun (WGS) entry which is preliminary data.</text>
</comment>
<dbReference type="Proteomes" id="UP000216188">
    <property type="component" value="Unassembled WGS sequence"/>
</dbReference>
<keyword evidence="2" id="KW-1185">Reference proteome</keyword>
<proteinExistence type="predicted"/>
<evidence type="ECO:0000313" key="2">
    <source>
        <dbReference type="Proteomes" id="UP000216188"/>
    </source>
</evidence>
<sequence length="43" mass="4495">MTLGAHVLAEIALIKADLCFLGVHGIQPELGLTTAGYDEATIK</sequence>